<organism evidence="17 18">
    <name type="scientific">Caenorhabditis nigoni</name>
    <dbReference type="NCBI Taxonomy" id="1611254"/>
    <lineage>
        <taxon>Eukaryota</taxon>
        <taxon>Metazoa</taxon>
        <taxon>Ecdysozoa</taxon>
        <taxon>Nematoda</taxon>
        <taxon>Chromadorea</taxon>
        <taxon>Rhabditida</taxon>
        <taxon>Rhabditina</taxon>
        <taxon>Rhabditomorpha</taxon>
        <taxon>Rhabditoidea</taxon>
        <taxon>Rhabditidae</taxon>
        <taxon>Peloderinae</taxon>
        <taxon>Caenorhabditis</taxon>
    </lineage>
</organism>
<keyword evidence="5" id="KW-0863">Zinc-finger</keyword>
<dbReference type="PROSITE" id="PS50021">
    <property type="entry name" value="CH"/>
    <property type="match status" value="1"/>
</dbReference>
<keyword evidence="1 9" id="KW-0728">SH3 domain</keyword>
<dbReference type="SUPFAM" id="SSF57889">
    <property type="entry name" value="Cysteine-rich domain"/>
    <property type="match status" value="1"/>
</dbReference>
<dbReference type="InterPro" id="IPR001331">
    <property type="entry name" value="GDS_CDC24_CS"/>
</dbReference>
<dbReference type="Pfam" id="PF00621">
    <property type="entry name" value="RhoGEF"/>
    <property type="match status" value="1"/>
</dbReference>
<evidence type="ECO:0000259" key="13">
    <source>
        <dbReference type="PROSITE" id="PS50003"/>
    </source>
</evidence>
<dbReference type="PANTHER" id="PTHR45818:SF3">
    <property type="entry name" value="PROTEIN VAV"/>
    <property type="match status" value="1"/>
</dbReference>
<evidence type="ECO:0008006" key="19">
    <source>
        <dbReference type="Google" id="ProtNLM"/>
    </source>
</evidence>
<dbReference type="InterPro" id="IPR000219">
    <property type="entry name" value="DH_dom"/>
</dbReference>
<dbReference type="SMART" id="SM00109">
    <property type="entry name" value="C1"/>
    <property type="match status" value="1"/>
</dbReference>
<comment type="caution">
    <text evidence="17">The sequence shown here is derived from an EMBL/GenBank/DDBJ whole genome shotgun (WGS) entry which is preliminary data.</text>
</comment>
<dbReference type="GO" id="GO:0005085">
    <property type="term" value="F:guanyl-nucleotide exchange factor activity"/>
    <property type="evidence" value="ECO:0007669"/>
    <property type="project" value="UniProtKB-KW"/>
</dbReference>
<dbReference type="EMBL" id="PDUG01000006">
    <property type="protein sequence ID" value="PIC15677.1"/>
    <property type="molecule type" value="Genomic_DNA"/>
</dbReference>
<feature type="domain" description="SH3" evidence="12">
    <location>
        <begin position="949"/>
        <end position="1014"/>
    </location>
</feature>
<gene>
    <name evidence="17" type="primary">Cni-vav-1</name>
    <name evidence="17" type="synonym">Cnig_chr_X.g22557</name>
    <name evidence="17" type="ORF">B9Z55_022557</name>
</gene>
<dbReference type="InterPro" id="IPR011993">
    <property type="entry name" value="PH-like_dom_sf"/>
</dbReference>
<evidence type="ECO:0000256" key="7">
    <source>
        <dbReference type="ARBA" id="ARBA00022999"/>
    </source>
</evidence>
<keyword evidence="2" id="KW-0597">Phosphoprotein</keyword>
<dbReference type="GO" id="GO:0008270">
    <property type="term" value="F:zinc ion binding"/>
    <property type="evidence" value="ECO:0007669"/>
    <property type="project" value="UniProtKB-KW"/>
</dbReference>
<feature type="domain" description="DH" evidence="14">
    <location>
        <begin position="236"/>
        <end position="434"/>
    </location>
</feature>
<dbReference type="SUPFAM" id="SSF48065">
    <property type="entry name" value="DBL homology domain (DH-domain)"/>
    <property type="match status" value="1"/>
</dbReference>
<accession>A0A2G5SKW9</accession>
<dbReference type="Gene3D" id="2.30.30.40">
    <property type="entry name" value="SH3 Domains"/>
    <property type="match status" value="1"/>
</dbReference>
<feature type="domain" description="Phorbol-ester/DAG-type" evidence="16">
    <location>
        <begin position="608"/>
        <end position="660"/>
    </location>
</feature>
<dbReference type="Proteomes" id="UP000230233">
    <property type="component" value="Chromosome X"/>
</dbReference>
<proteinExistence type="predicted"/>
<dbReference type="Pfam" id="PF00130">
    <property type="entry name" value="C1_1"/>
    <property type="match status" value="1"/>
</dbReference>
<dbReference type="Gene3D" id="2.30.29.30">
    <property type="entry name" value="Pleckstrin-homology domain (PH domain)/Phosphotyrosine-binding domain (PTB)"/>
    <property type="match status" value="1"/>
</dbReference>
<evidence type="ECO:0000256" key="3">
    <source>
        <dbReference type="ARBA" id="ARBA00022658"/>
    </source>
</evidence>
<evidence type="ECO:0000256" key="5">
    <source>
        <dbReference type="ARBA" id="ARBA00022771"/>
    </source>
</evidence>
<dbReference type="CDD" id="cd00174">
    <property type="entry name" value="SH3"/>
    <property type="match status" value="1"/>
</dbReference>
<name>A0A2G5SKW9_9PELO</name>
<dbReference type="PANTHER" id="PTHR45818">
    <property type="entry name" value="PROTEIN VAV"/>
    <property type="match status" value="1"/>
</dbReference>
<evidence type="ECO:0000256" key="1">
    <source>
        <dbReference type="ARBA" id="ARBA00022443"/>
    </source>
</evidence>
<evidence type="ECO:0000256" key="6">
    <source>
        <dbReference type="ARBA" id="ARBA00022833"/>
    </source>
</evidence>
<dbReference type="OrthoDB" id="5340910at2759"/>
<keyword evidence="3" id="KW-0344">Guanine-nucleotide releasing factor</keyword>
<dbReference type="PROSITE" id="PS50081">
    <property type="entry name" value="ZF_DAG_PE_2"/>
    <property type="match status" value="1"/>
</dbReference>
<dbReference type="PROSITE" id="PS50003">
    <property type="entry name" value="PH_DOMAIN"/>
    <property type="match status" value="1"/>
</dbReference>
<dbReference type="InterPro" id="IPR001715">
    <property type="entry name" value="CH_dom"/>
</dbReference>
<dbReference type="InterPro" id="IPR036872">
    <property type="entry name" value="CH_dom_sf"/>
</dbReference>
<dbReference type="InterPro" id="IPR036028">
    <property type="entry name" value="SH3-like_dom_sf"/>
</dbReference>
<dbReference type="Pfam" id="PF00307">
    <property type="entry name" value="CH"/>
    <property type="match status" value="1"/>
</dbReference>
<dbReference type="PRINTS" id="PR00401">
    <property type="entry name" value="SH2DOMAIN"/>
</dbReference>
<dbReference type="SUPFAM" id="SSF50044">
    <property type="entry name" value="SH3-domain"/>
    <property type="match status" value="2"/>
</dbReference>
<dbReference type="InterPro" id="IPR036860">
    <property type="entry name" value="SH2_dom_sf"/>
</dbReference>
<feature type="domain" description="Calponin-homology (CH)" evidence="15">
    <location>
        <begin position="33"/>
        <end position="146"/>
    </location>
</feature>
<dbReference type="InterPro" id="IPR000980">
    <property type="entry name" value="SH2"/>
</dbReference>
<dbReference type="InterPro" id="IPR002219">
    <property type="entry name" value="PKC_DAG/PE"/>
</dbReference>
<dbReference type="SUPFAM" id="SSF55550">
    <property type="entry name" value="SH2 domain"/>
    <property type="match status" value="1"/>
</dbReference>
<evidence type="ECO:0000256" key="10">
    <source>
        <dbReference type="SAM" id="MobiDB-lite"/>
    </source>
</evidence>
<evidence type="ECO:0000259" key="15">
    <source>
        <dbReference type="PROSITE" id="PS50021"/>
    </source>
</evidence>
<dbReference type="Pfam" id="PF07653">
    <property type="entry name" value="SH3_2"/>
    <property type="match status" value="1"/>
</dbReference>
<feature type="region of interest" description="Disordered" evidence="10">
    <location>
        <begin position="149"/>
        <end position="171"/>
    </location>
</feature>
<dbReference type="InterPro" id="IPR001849">
    <property type="entry name" value="PH_domain"/>
</dbReference>
<feature type="compositionally biased region" description="Low complexity" evidence="10">
    <location>
        <begin position="786"/>
        <end position="808"/>
    </location>
</feature>
<dbReference type="STRING" id="1611254.A0A2G5SKW9"/>
<dbReference type="SMART" id="SM00033">
    <property type="entry name" value="CH"/>
    <property type="match status" value="1"/>
</dbReference>
<evidence type="ECO:0000313" key="17">
    <source>
        <dbReference type="EMBL" id="PIC15677.1"/>
    </source>
</evidence>
<evidence type="ECO:0000259" key="16">
    <source>
        <dbReference type="PROSITE" id="PS50081"/>
    </source>
</evidence>
<dbReference type="Gene3D" id="1.20.900.10">
    <property type="entry name" value="Dbl homology (DH) domain"/>
    <property type="match status" value="1"/>
</dbReference>
<dbReference type="Gene3D" id="1.10.418.10">
    <property type="entry name" value="Calponin-like domain"/>
    <property type="match status" value="1"/>
</dbReference>
<dbReference type="Pfam" id="PF00017">
    <property type="entry name" value="SH2"/>
    <property type="match status" value="1"/>
</dbReference>
<dbReference type="PROSITE" id="PS00741">
    <property type="entry name" value="DH_1"/>
    <property type="match status" value="1"/>
</dbReference>
<dbReference type="SMART" id="SM00252">
    <property type="entry name" value="SH2"/>
    <property type="match status" value="1"/>
</dbReference>
<evidence type="ECO:0000259" key="14">
    <source>
        <dbReference type="PROSITE" id="PS50010"/>
    </source>
</evidence>
<protein>
    <recommendedName>
        <fullName evidence="19">Protein vav-1</fullName>
    </recommendedName>
</protein>
<evidence type="ECO:0000313" key="18">
    <source>
        <dbReference type="Proteomes" id="UP000230233"/>
    </source>
</evidence>
<feature type="domain" description="SH3" evidence="12">
    <location>
        <begin position="687"/>
        <end position="749"/>
    </location>
</feature>
<dbReference type="InterPro" id="IPR001452">
    <property type="entry name" value="SH3_domain"/>
</dbReference>
<feature type="compositionally biased region" description="Polar residues" evidence="10">
    <location>
        <begin position="809"/>
        <end position="818"/>
    </location>
</feature>
<feature type="compositionally biased region" description="Polar residues" evidence="10">
    <location>
        <begin position="162"/>
        <end position="171"/>
    </location>
</feature>
<dbReference type="SMART" id="SM00326">
    <property type="entry name" value="SH3"/>
    <property type="match status" value="2"/>
</dbReference>
<dbReference type="CDD" id="cd00160">
    <property type="entry name" value="RhoGEF"/>
    <property type="match status" value="1"/>
</dbReference>
<feature type="domain" description="SH2" evidence="11">
    <location>
        <begin position="830"/>
        <end position="948"/>
    </location>
</feature>
<dbReference type="GO" id="GO:0035556">
    <property type="term" value="P:intracellular signal transduction"/>
    <property type="evidence" value="ECO:0007669"/>
    <property type="project" value="InterPro"/>
</dbReference>
<dbReference type="SMART" id="SM00233">
    <property type="entry name" value="PH"/>
    <property type="match status" value="1"/>
</dbReference>
<keyword evidence="18" id="KW-1185">Reference proteome</keyword>
<dbReference type="Gene3D" id="3.30.60.20">
    <property type="match status" value="1"/>
</dbReference>
<dbReference type="Gene3D" id="3.30.505.10">
    <property type="entry name" value="SH2 domain"/>
    <property type="match status" value="1"/>
</dbReference>
<dbReference type="AlphaFoldDB" id="A0A2G5SKW9"/>
<feature type="domain" description="PH" evidence="13">
    <location>
        <begin position="467"/>
        <end position="596"/>
    </location>
</feature>
<keyword evidence="7 8" id="KW-0727">SH2 domain</keyword>
<dbReference type="GO" id="GO:0005737">
    <property type="term" value="C:cytoplasm"/>
    <property type="evidence" value="ECO:0007669"/>
    <property type="project" value="TreeGrafter"/>
</dbReference>
<dbReference type="PROSITE" id="PS50010">
    <property type="entry name" value="DH_2"/>
    <property type="match status" value="1"/>
</dbReference>
<feature type="region of interest" description="Disordered" evidence="10">
    <location>
        <begin position="776"/>
        <end position="818"/>
    </location>
</feature>
<evidence type="ECO:0000259" key="11">
    <source>
        <dbReference type="PROSITE" id="PS50001"/>
    </source>
</evidence>
<evidence type="ECO:0000256" key="4">
    <source>
        <dbReference type="ARBA" id="ARBA00022723"/>
    </source>
</evidence>
<dbReference type="Pfam" id="PF22697">
    <property type="entry name" value="SOS1_NGEF_PH"/>
    <property type="match status" value="1"/>
</dbReference>
<dbReference type="PROSITE" id="PS50001">
    <property type="entry name" value="SH2"/>
    <property type="match status" value="1"/>
</dbReference>
<keyword evidence="4" id="KW-0479">Metal-binding</keyword>
<keyword evidence="6" id="KW-0862">Zinc</keyword>
<dbReference type="PRINTS" id="PR00452">
    <property type="entry name" value="SH3DOMAIN"/>
</dbReference>
<evidence type="ECO:0000256" key="8">
    <source>
        <dbReference type="PROSITE-ProRule" id="PRU00191"/>
    </source>
</evidence>
<dbReference type="CDD" id="cd20810">
    <property type="entry name" value="C1_VAV"/>
    <property type="match status" value="1"/>
</dbReference>
<dbReference type="SUPFAM" id="SSF50729">
    <property type="entry name" value="PH domain-like"/>
    <property type="match status" value="1"/>
</dbReference>
<evidence type="ECO:0000256" key="9">
    <source>
        <dbReference type="PROSITE-ProRule" id="PRU00192"/>
    </source>
</evidence>
<dbReference type="PRINTS" id="PR01887">
    <property type="entry name" value="SPECTRNALPHA"/>
</dbReference>
<evidence type="ECO:0000256" key="2">
    <source>
        <dbReference type="ARBA" id="ARBA00022553"/>
    </source>
</evidence>
<dbReference type="InterPro" id="IPR035899">
    <property type="entry name" value="DBL_dom_sf"/>
</dbReference>
<dbReference type="InterPro" id="IPR055251">
    <property type="entry name" value="SOS1_NGEF_PH"/>
</dbReference>
<dbReference type="PROSITE" id="PS50002">
    <property type="entry name" value="SH3"/>
    <property type="match status" value="2"/>
</dbReference>
<sequence>MLSYLVSSLQREDNYNYLPLIPNYKKVPMSVGHESWMGCARWLRELNVLTTDKNGTVIEFASIFRDGILLCRLANTLVPNAINQNSIIKATQQSQFTCTNNIRLFVDFCKSHFNLTDSQVFDPDKFYRMDEFQQMLKTLSILSNTEESISKGAHPFPERDTSVQSTSSSPQFVDDEDIYQSLPTNIDSVKPDETIYGPITSVDPEEKQSEQVYDKIVTNRKPSMNENDLQNTPTLKRNRCIRELHETEERYVRKALSEIITFFYEKMIGIISTEDYKIMFGNIEDIYRLHINFLADLEYPVKLACAAADSKIQRPTSLNGSDVPRTIGEVFIKYRDQFLLYGKYCSNLTDSRKLVTELIQNNEFVAKTIDELAREAQCKFGLNDLLCVPFQRITKYPLLLRELLKKTDVNSPDLKSLSEAVDVMEDVCAYINEDTRDMESKMTIDRIETSITDLAMPLNVKLHDYGRVNFDGEVKMAESTATSYGKAKPRFIFLFDKVIVVCKPTSKLSPKDKTTGLSTKTNTFTYKNAYVMSELHIDQNVSIDTKSGGTITRRTQFVIHMHRDRTDSNEITQLTFFFNNEVNRQNWMKALLLSKSNVCPTDALRDSNHKVSFSTFRVDVEKPLVCGVCDRLMKGRRYQGYKCEACEMIMHKDCLGLKKCEPIRRSSHEPRSSHSFNSNRPRHHQVCEGDIVTANTNFTPSDLSFLQFSKGDSIEIIKMQGHNRFTGCLANNRNRTGLVHLDQIMRSRTTSMIGLSPMDSPAGSIIPRIARNESTVLPKKVLSDPSARSSSVPDPQSSRSSRNSSSSNLIGTENGRQQDYVNTEIRGFRWYMGEMERAKAENTLRGTPNGTFLVRYSKNRQQTAISLSSAFQNSSDPQSLKLFFLNQKPIFSYKNDVKHMIIEKNKDGKMYLDEDYVFNSTVELVQYYRDHNLIEIFQALDTCLKTPYSQCKVYKAIHDYDPPQPNSDGKFLTFKMGDIIVLLDTVGEDRGWWKGQVNNKTGFFPLTYVKPLDPLPCEEIEDHLPPSSSNSAISL</sequence>
<dbReference type="SUPFAM" id="SSF47576">
    <property type="entry name" value="Calponin-homology domain, CH-domain"/>
    <property type="match status" value="1"/>
</dbReference>
<dbReference type="GO" id="GO:0016477">
    <property type="term" value="P:cell migration"/>
    <property type="evidence" value="ECO:0007669"/>
    <property type="project" value="TreeGrafter"/>
</dbReference>
<dbReference type="SMART" id="SM00325">
    <property type="entry name" value="RhoGEF"/>
    <property type="match status" value="1"/>
</dbReference>
<dbReference type="InterPro" id="IPR046349">
    <property type="entry name" value="C1-like_sf"/>
</dbReference>
<evidence type="ECO:0000259" key="12">
    <source>
        <dbReference type="PROSITE" id="PS50002"/>
    </source>
</evidence>
<reference evidence="18" key="1">
    <citation type="submission" date="2017-10" db="EMBL/GenBank/DDBJ databases">
        <title>Rapid genome shrinkage in a self-fertile nematode reveals novel sperm competition proteins.</title>
        <authorList>
            <person name="Yin D."/>
            <person name="Schwarz E.M."/>
            <person name="Thomas C.G."/>
            <person name="Felde R.L."/>
            <person name="Korf I.F."/>
            <person name="Cutter A.D."/>
            <person name="Schartner C.M."/>
            <person name="Ralston E.J."/>
            <person name="Meyer B.J."/>
            <person name="Haag E.S."/>
        </authorList>
    </citation>
    <scope>NUCLEOTIDE SEQUENCE [LARGE SCALE GENOMIC DNA]</scope>
    <source>
        <strain evidence="18">JU1422</strain>
    </source>
</reference>